<dbReference type="PANTHER" id="PTHR18870:SF9">
    <property type="entry name" value="PROTEIN TAG-278-RELATED"/>
    <property type="match status" value="1"/>
</dbReference>
<protein>
    <submittedName>
        <fullName evidence="4">Uncharacterized protein</fullName>
    </submittedName>
</protein>
<dbReference type="PANTHER" id="PTHR18870">
    <property type="entry name" value="PROTEIN TAG-278-RELATED"/>
    <property type="match status" value="1"/>
</dbReference>
<feature type="compositionally biased region" description="Polar residues" evidence="3">
    <location>
        <begin position="92"/>
        <end position="117"/>
    </location>
</feature>
<feature type="region of interest" description="Disordered" evidence="3">
    <location>
        <begin position="439"/>
        <end position="503"/>
    </location>
</feature>
<evidence type="ECO:0000256" key="3">
    <source>
        <dbReference type="SAM" id="MobiDB-lite"/>
    </source>
</evidence>
<feature type="region of interest" description="Disordered" evidence="3">
    <location>
        <begin position="1168"/>
        <end position="1195"/>
    </location>
</feature>
<keyword evidence="1 2" id="KW-0175">Coiled coil</keyword>
<feature type="compositionally biased region" description="Low complexity" evidence="3">
    <location>
        <begin position="131"/>
        <end position="153"/>
    </location>
</feature>
<feature type="region of interest" description="Disordered" evidence="3">
    <location>
        <begin position="1077"/>
        <end position="1099"/>
    </location>
</feature>
<organism evidence="4 5">
    <name type="scientific">Neohortaea acidophila</name>
    <dbReference type="NCBI Taxonomy" id="245834"/>
    <lineage>
        <taxon>Eukaryota</taxon>
        <taxon>Fungi</taxon>
        <taxon>Dikarya</taxon>
        <taxon>Ascomycota</taxon>
        <taxon>Pezizomycotina</taxon>
        <taxon>Dothideomycetes</taxon>
        <taxon>Dothideomycetidae</taxon>
        <taxon>Mycosphaerellales</taxon>
        <taxon>Teratosphaeriaceae</taxon>
        <taxon>Neohortaea</taxon>
    </lineage>
</organism>
<keyword evidence="5" id="KW-1185">Reference proteome</keyword>
<accession>A0A6A6PZM0</accession>
<feature type="region of interest" description="Disordered" evidence="3">
    <location>
        <begin position="1"/>
        <end position="225"/>
    </location>
</feature>
<feature type="compositionally biased region" description="Polar residues" evidence="3">
    <location>
        <begin position="859"/>
        <end position="873"/>
    </location>
</feature>
<dbReference type="AlphaFoldDB" id="A0A6A6PZM0"/>
<feature type="compositionally biased region" description="Polar residues" evidence="3">
    <location>
        <begin position="20"/>
        <end position="40"/>
    </location>
</feature>
<feature type="region of interest" description="Disordered" evidence="3">
    <location>
        <begin position="1217"/>
        <end position="1243"/>
    </location>
</feature>
<reference evidence="4" key="1">
    <citation type="journal article" date="2020" name="Stud. Mycol.">
        <title>101 Dothideomycetes genomes: a test case for predicting lifestyles and emergence of pathogens.</title>
        <authorList>
            <person name="Haridas S."/>
            <person name="Albert R."/>
            <person name="Binder M."/>
            <person name="Bloem J."/>
            <person name="Labutti K."/>
            <person name="Salamov A."/>
            <person name="Andreopoulos B."/>
            <person name="Baker S."/>
            <person name="Barry K."/>
            <person name="Bills G."/>
            <person name="Bluhm B."/>
            <person name="Cannon C."/>
            <person name="Castanera R."/>
            <person name="Culley D."/>
            <person name="Daum C."/>
            <person name="Ezra D."/>
            <person name="Gonzalez J."/>
            <person name="Henrissat B."/>
            <person name="Kuo A."/>
            <person name="Liang C."/>
            <person name="Lipzen A."/>
            <person name="Lutzoni F."/>
            <person name="Magnuson J."/>
            <person name="Mondo S."/>
            <person name="Nolan M."/>
            <person name="Ohm R."/>
            <person name="Pangilinan J."/>
            <person name="Park H.-J."/>
            <person name="Ramirez L."/>
            <person name="Alfaro M."/>
            <person name="Sun H."/>
            <person name="Tritt A."/>
            <person name="Yoshinaga Y."/>
            <person name="Zwiers L.-H."/>
            <person name="Turgeon B."/>
            <person name="Goodwin S."/>
            <person name="Spatafora J."/>
            <person name="Crous P."/>
            <person name="Grigoriev I."/>
        </authorList>
    </citation>
    <scope>NUCLEOTIDE SEQUENCE</scope>
    <source>
        <strain evidence="4">CBS 113389</strain>
    </source>
</reference>
<feature type="compositionally biased region" description="Basic and acidic residues" evidence="3">
    <location>
        <begin position="1221"/>
        <end position="1230"/>
    </location>
</feature>
<dbReference type="EMBL" id="MU001633">
    <property type="protein sequence ID" value="KAF2485475.1"/>
    <property type="molecule type" value="Genomic_DNA"/>
</dbReference>
<feature type="compositionally biased region" description="Polar residues" evidence="3">
    <location>
        <begin position="468"/>
        <end position="477"/>
    </location>
</feature>
<evidence type="ECO:0000256" key="2">
    <source>
        <dbReference type="SAM" id="Coils"/>
    </source>
</evidence>
<sequence length="1243" mass="137475">MDRRGTIGAKPGARTEETNRSSPATSRLAGSSRTTTASPNSTRSSALSTRTTGSTISKPPTRPTATSARKAISRSSEESVRDVGENKRPTRTPITTSLSSRTPRQDGTTVRRTTLGGSTASAPPRRPLPTPSRTATSTDSSRSRTSTVSTSRTAKSPAVESQSSNGASRPLSRDAIPEEPESDLPSGFVYAADAPNSTKSPPKLEIRSINISTPRLKPRAESDAEVEIRKPRLETGHVRAQSAFIGQSHGVQEKQVMQNMLRESAVRDTMTAELERLRAEVQRLTAENVTLHQAATTASRMSSQESTEATQEDVEQLKASHQTAITALESTHSAELEKIHAEIERHRTQSTKLEGVESKIKAVEEALRDSKARASKNEQELQQTIQAKDEDREQLGRVIDDLKVEIDRCQKQLDADVAKEAQEKQQAVREMEQLREELAEERRRNAETVAGIEKEKSELQSEIDKLQEQTTTVNGAHTSELKSTREQAQQQESVANDLRSELEKLQEQRDLELQRSEEANGDLRSVVKDLQEQLAKLQQDDHDGTRVIEDLQNQLQQHQQSQQDIASTHDAETQGLREVIEGLQTDNARQQQTHQDAIAQKDKAAESLNAVITDLQERSARLEQSLEDARVSKSETVTRLSETIQQLREETAAHKERYEEDASAKEKENADLNRVILELQEELNETRTVAGEARRNAEVESSHMGGVVCGLQDEVQALQHQIHDAKSERQSALADLQELKDRHEVTGKQLEGIQAETEMLRQQQSSHRVDVLSKEDKIEELQTLLADAENAKSNAQKSLESLQDEMRGLQRVVESIEQDAADKDRRHSLELVKVRKELIATHETQVQDLKDDHAEAVTALQQSLSSQNATSTEESQEKFESLMQEKRDLEKRFGEVEIRHNRELEEETQKHEAAYQDLQKVLKQAKESQTRHADAQVKKHEEQYRELHESLTALKKSHDEAMEQLTAEHEHKVQGIMAKHVAQIAEVEEEAAQRAEAAGVARDRIHGARLAALEVEHAEALAKATGGSCYPTSDAPLVENLKTSPRGLSHVFVNHAKIRHGSGQHVRNRLSETPLAYASEDDELASPTPVPRKPDSKEDTLVTKVKSLEEENVMLSTALKAAEAKLAAFEQGKAEAAHPIATGSPSMSSESPVHVTATATEDLFAPKAGVLPKSDPHTAHAPATPKKAGWSGHPSLTGMLASLQVQAAQLIEVSDDMATEQQRHLSDLSARRSKHSSPLKAAS</sequence>
<feature type="coiled-coil region" evidence="2">
    <location>
        <begin position="267"/>
        <end position="294"/>
    </location>
</feature>
<feature type="coiled-coil region" evidence="2">
    <location>
        <begin position="598"/>
        <end position="826"/>
    </location>
</feature>
<name>A0A6A6PZM0_9PEZI</name>
<dbReference type="Proteomes" id="UP000799767">
    <property type="component" value="Unassembled WGS sequence"/>
</dbReference>
<gene>
    <name evidence="4" type="ORF">BDY17DRAFT_322313</name>
</gene>
<feature type="compositionally biased region" description="Low complexity" evidence="3">
    <location>
        <begin position="41"/>
        <end position="55"/>
    </location>
</feature>
<evidence type="ECO:0000256" key="1">
    <source>
        <dbReference type="ARBA" id="ARBA00023054"/>
    </source>
</evidence>
<dbReference type="GeneID" id="54477788"/>
<evidence type="ECO:0000313" key="5">
    <source>
        <dbReference type="Proteomes" id="UP000799767"/>
    </source>
</evidence>
<feature type="compositionally biased region" description="Basic and acidic residues" evidence="3">
    <location>
        <begin position="439"/>
        <end position="467"/>
    </location>
</feature>
<feature type="region of interest" description="Disordered" evidence="3">
    <location>
        <begin position="858"/>
        <end position="881"/>
    </location>
</feature>
<proteinExistence type="predicted"/>
<dbReference type="OrthoDB" id="2289094at2759"/>
<evidence type="ECO:0000313" key="4">
    <source>
        <dbReference type="EMBL" id="KAF2485475.1"/>
    </source>
</evidence>
<feature type="compositionally biased region" description="Basic and acidic residues" evidence="3">
    <location>
        <begin position="75"/>
        <end position="88"/>
    </location>
</feature>
<dbReference type="RefSeq" id="XP_033592044.1">
    <property type="nucleotide sequence ID" value="XM_033736786.1"/>
</dbReference>